<dbReference type="Proteomes" id="UP001066276">
    <property type="component" value="Chromosome 8"/>
</dbReference>
<evidence type="ECO:0000313" key="2">
    <source>
        <dbReference type="EMBL" id="KAJ1119134.1"/>
    </source>
</evidence>
<dbReference type="AlphaFoldDB" id="A0AAV7NX16"/>
<protein>
    <submittedName>
        <fullName evidence="2">Uncharacterized protein</fullName>
    </submittedName>
</protein>
<accession>A0AAV7NX16</accession>
<feature type="region of interest" description="Disordered" evidence="1">
    <location>
        <begin position="87"/>
        <end position="106"/>
    </location>
</feature>
<dbReference type="EMBL" id="JANPWB010000012">
    <property type="protein sequence ID" value="KAJ1119134.1"/>
    <property type="molecule type" value="Genomic_DNA"/>
</dbReference>
<comment type="caution">
    <text evidence="2">The sequence shown here is derived from an EMBL/GenBank/DDBJ whole genome shotgun (WGS) entry which is preliminary data.</text>
</comment>
<proteinExistence type="predicted"/>
<feature type="compositionally biased region" description="Polar residues" evidence="1">
    <location>
        <begin position="90"/>
        <end position="106"/>
    </location>
</feature>
<gene>
    <name evidence="2" type="ORF">NDU88_007320</name>
</gene>
<sequence length="171" mass="18904">MEASSQRVTDDNFKKEVVNLVTGLKKEVKELKQMLTESPTILRSAAKEGDAKSLPEKILTLAMSSSIKLRSSSSAGPIKDFDSARVPLESSKNGSMANKDSSPSFQTRPCVEVARNFTEGQPFAKDHNIGNPTYMCKVPTLPLNVREFIMSPKNKAILWIRPVRQCGSIIY</sequence>
<reference evidence="2" key="1">
    <citation type="journal article" date="2022" name="bioRxiv">
        <title>Sequencing and chromosome-scale assembly of the giantPleurodeles waltlgenome.</title>
        <authorList>
            <person name="Brown T."/>
            <person name="Elewa A."/>
            <person name="Iarovenko S."/>
            <person name="Subramanian E."/>
            <person name="Araus A.J."/>
            <person name="Petzold A."/>
            <person name="Susuki M."/>
            <person name="Suzuki K.-i.T."/>
            <person name="Hayashi T."/>
            <person name="Toyoda A."/>
            <person name="Oliveira C."/>
            <person name="Osipova E."/>
            <person name="Leigh N.D."/>
            <person name="Simon A."/>
            <person name="Yun M.H."/>
        </authorList>
    </citation>
    <scope>NUCLEOTIDE SEQUENCE</scope>
    <source>
        <strain evidence="2">20211129_DDA</strain>
        <tissue evidence="2">Liver</tissue>
    </source>
</reference>
<name>A0AAV7NX16_PLEWA</name>
<evidence type="ECO:0000256" key="1">
    <source>
        <dbReference type="SAM" id="MobiDB-lite"/>
    </source>
</evidence>
<organism evidence="2 3">
    <name type="scientific">Pleurodeles waltl</name>
    <name type="common">Iberian ribbed newt</name>
    <dbReference type="NCBI Taxonomy" id="8319"/>
    <lineage>
        <taxon>Eukaryota</taxon>
        <taxon>Metazoa</taxon>
        <taxon>Chordata</taxon>
        <taxon>Craniata</taxon>
        <taxon>Vertebrata</taxon>
        <taxon>Euteleostomi</taxon>
        <taxon>Amphibia</taxon>
        <taxon>Batrachia</taxon>
        <taxon>Caudata</taxon>
        <taxon>Salamandroidea</taxon>
        <taxon>Salamandridae</taxon>
        <taxon>Pleurodelinae</taxon>
        <taxon>Pleurodeles</taxon>
    </lineage>
</organism>
<evidence type="ECO:0000313" key="3">
    <source>
        <dbReference type="Proteomes" id="UP001066276"/>
    </source>
</evidence>
<keyword evidence="3" id="KW-1185">Reference proteome</keyword>